<dbReference type="InterPro" id="IPR058120">
    <property type="entry name" value="MADS7"/>
</dbReference>
<dbReference type="EMBL" id="CP069450">
    <property type="protein sequence ID" value="QRO48541.1"/>
    <property type="molecule type" value="Genomic_DNA"/>
</dbReference>
<protein>
    <recommendedName>
        <fullName evidence="4">DUF3800 domain-containing protein</fullName>
    </recommendedName>
</protein>
<evidence type="ECO:0008006" key="4">
    <source>
        <dbReference type="Google" id="ProtNLM"/>
    </source>
</evidence>
<keyword evidence="3" id="KW-1185">Reference proteome</keyword>
<evidence type="ECO:0000313" key="3">
    <source>
        <dbReference type="Proteomes" id="UP000654720"/>
    </source>
</evidence>
<dbReference type="Proteomes" id="UP000654720">
    <property type="component" value="Chromosome"/>
</dbReference>
<gene>
    <name evidence="2" type="ORF">I6J59_11270</name>
</gene>
<sequence length="525" mass="60361">MQMPIIDKEEKAFRDPYIFASDVKAITIDNVLVNLFMLMRNNGARIKLMLKSGKFHDIRSLKEYFMILEKEHCVSGYSDNQEAIESWLRSSLVNMVYRGKAKENVASMRPLHLESYRIRNIKHTKDYNSADQLFIMLSQRPEVMKALKDYLSIGWDNSSRKLVDNSTLDVDTAGILHLIKLIDIDTKASSSQIVIKPLLEKQSNLFCDDIMRLLAYQHSIPRSVFIDYLRILVGFHLSLYFQKLIYLLPKMVKEGTVDVVDDWSQVVDLTDKLESGVAPIACADMDKTFNGLIDYIKASYSIKVMRRIVTPHASVATALSMIKNPALEINADINANLRNIFNKYYANVKTAEEQQEAEQNVKELQEYLQFEETPLDKYVQCLMKVGAAYQLRYSRDFIDKASMKNEASAFIIDGRSRKHRRRGAIGSKLLEVLVQLLVIDQTPSGGLESRPLSIRQLAKEIRDRYGLIIDGTDEPRFKDADIKTHLAFKENMNALKNKLRQIGFYTDLSDASSLQKIRPRYKFNH</sequence>
<feature type="coiled-coil region" evidence="1">
    <location>
        <begin position="334"/>
        <end position="367"/>
    </location>
</feature>
<keyword evidence="1" id="KW-0175">Coiled coil</keyword>
<dbReference type="NCBIfam" id="NF047733">
    <property type="entry name" value="antiphage_MADS7"/>
    <property type="match status" value="1"/>
</dbReference>
<accession>A0ABX7H0M5</accession>
<organism evidence="2 3">
    <name type="scientific">Butyricimonas virosa</name>
    <dbReference type="NCBI Taxonomy" id="544645"/>
    <lineage>
        <taxon>Bacteria</taxon>
        <taxon>Pseudomonadati</taxon>
        <taxon>Bacteroidota</taxon>
        <taxon>Bacteroidia</taxon>
        <taxon>Bacteroidales</taxon>
        <taxon>Odoribacteraceae</taxon>
        <taxon>Butyricimonas</taxon>
    </lineage>
</organism>
<dbReference type="Pfam" id="PF26611">
    <property type="entry name" value="MAD7"/>
    <property type="match status" value="1"/>
</dbReference>
<reference evidence="2 3" key="1">
    <citation type="submission" date="2021-02" db="EMBL/GenBank/DDBJ databases">
        <title>FDA dAtabase for Regulatory Grade micrObial Sequences (FDA-ARGOS): Supporting development and validation of Infectious Disease Dx tests.</title>
        <authorList>
            <person name="Carlson P."/>
            <person name="Fischbach M."/>
            <person name="Hastie J."/>
            <person name="Bilen M."/>
            <person name="Cheng A."/>
            <person name="Tallon L."/>
            <person name="Sadzewicz L."/>
            <person name="Zhao X."/>
            <person name="Boylan J."/>
            <person name="Ott S."/>
            <person name="Bowen H."/>
            <person name="Vavikolanu K."/>
            <person name="Mehta A."/>
            <person name="Aluvathingal J."/>
            <person name="Nadendla S."/>
            <person name="Yan Y."/>
            <person name="Sichtig H."/>
        </authorList>
    </citation>
    <scope>NUCLEOTIDE SEQUENCE [LARGE SCALE GENOMIC DNA]</scope>
    <source>
        <strain evidence="2 3">FDAARGOS_1229</strain>
    </source>
</reference>
<evidence type="ECO:0000256" key="1">
    <source>
        <dbReference type="SAM" id="Coils"/>
    </source>
</evidence>
<evidence type="ECO:0000313" key="2">
    <source>
        <dbReference type="EMBL" id="QRO48541.1"/>
    </source>
</evidence>
<dbReference type="GeneID" id="93098873"/>
<dbReference type="RefSeq" id="WP_051465691.1">
    <property type="nucleotide sequence ID" value="NZ_CP069450.1"/>
</dbReference>
<name>A0ABX7H0M5_9BACT</name>
<proteinExistence type="predicted"/>